<reference evidence="1" key="1">
    <citation type="journal article" date="2021" name="Proc. Natl. Acad. Sci. U.S.A.">
        <title>A Catalog of Tens of Thousands of Viruses from Human Metagenomes Reveals Hidden Associations with Chronic Diseases.</title>
        <authorList>
            <person name="Tisza M.J."/>
            <person name="Buck C.B."/>
        </authorList>
    </citation>
    <scope>NUCLEOTIDE SEQUENCE</scope>
    <source>
        <strain evidence="1">CtP1X6</strain>
    </source>
</reference>
<organism evidence="1">
    <name type="scientific">Podoviridae sp. ctP1X6</name>
    <dbReference type="NCBI Taxonomy" id="2825246"/>
    <lineage>
        <taxon>Viruses</taxon>
        <taxon>Duplodnaviria</taxon>
        <taxon>Heunggongvirae</taxon>
        <taxon>Uroviricota</taxon>
        <taxon>Caudoviricetes</taxon>
    </lineage>
</organism>
<evidence type="ECO:0000313" key="1">
    <source>
        <dbReference type="EMBL" id="DAF89169.1"/>
    </source>
</evidence>
<proteinExistence type="predicted"/>
<accession>A0A8S5U3X6</accession>
<name>A0A8S5U3X6_9CAUD</name>
<sequence>MGVNKMEKLGYTRQTQKLIYWLLDDFANFWQGNEAGARPSFIELAYTKQLMKREFTKIYDGFDTVKNAQAFLISSIMNKDNLTIDELTDNVIKALQSLAIQQGGFSLSLNSLTQKQANDFVKWLFEMAIYWEIPLRQEIRDLFAEDYQETFIWVTLKKKICCICGKPGELQHFDRVGSSGYKSDTGLNYRVMCLCREHHDEADNCISRMDFMKKYHLAGIYLSPEQVKELKGIYKGHFQAFKE</sequence>
<dbReference type="InterPro" id="IPR041242">
    <property type="entry name" value="HNHc_6"/>
</dbReference>
<protein>
    <submittedName>
        <fullName evidence="1">Putative HNHc nuclease</fullName>
    </submittedName>
</protein>
<dbReference type="Pfam" id="PF16784">
    <property type="entry name" value="HNHc_6"/>
    <property type="match status" value="1"/>
</dbReference>
<dbReference type="EMBL" id="BK016004">
    <property type="protein sequence ID" value="DAF89169.1"/>
    <property type="molecule type" value="Genomic_DNA"/>
</dbReference>